<gene>
    <name evidence="2" type="ORF">LOCC1_G007964</name>
</gene>
<dbReference type="InterPro" id="IPR019405">
    <property type="entry name" value="Lactonase_7-beta_prop"/>
</dbReference>
<evidence type="ECO:0000313" key="3">
    <source>
        <dbReference type="Proteomes" id="UP000443090"/>
    </source>
</evidence>
<comment type="caution">
    <text evidence="2">The sequence shown here is derived from an EMBL/GenBank/DDBJ whole genome shotgun (WGS) entry which is preliminary data.</text>
</comment>
<dbReference type="AlphaFoldDB" id="A0A8H8RDV5"/>
<dbReference type="Gene3D" id="2.130.10.10">
    <property type="entry name" value="YVTN repeat-like/Quinoprotein amine dehydrogenase"/>
    <property type="match status" value="1"/>
</dbReference>
<evidence type="ECO:0000313" key="2">
    <source>
        <dbReference type="EMBL" id="TVY33088.1"/>
    </source>
</evidence>
<keyword evidence="3" id="KW-1185">Reference proteome</keyword>
<dbReference type="Pfam" id="PF10282">
    <property type="entry name" value="Lactonase"/>
    <property type="match status" value="1"/>
</dbReference>
<dbReference type="SUPFAM" id="SSF75011">
    <property type="entry name" value="3-carboxy-cis,cis-mucoante lactonizing enzyme"/>
    <property type="match status" value="1"/>
</dbReference>
<organism evidence="2 3">
    <name type="scientific">Lachnellula occidentalis</name>
    <dbReference type="NCBI Taxonomy" id="215460"/>
    <lineage>
        <taxon>Eukaryota</taxon>
        <taxon>Fungi</taxon>
        <taxon>Dikarya</taxon>
        <taxon>Ascomycota</taxon>
        <taxon>Pezizomycotina</taxon>
        <taxon>Leotiomycetes</taxon>
        <taxon>Helotiales</taxon>
        <taxon>Lachnaceae</taxon>
        <taxon>Lachnellula</taxon>
    </lineage>
</organism>
<dbReference type="PANTHER" id="PTHR30344:SF4">
    <property type="entry name" value="CYCLASE, PUTATIVE (AFU_ORTHOLOGUE AFUA_6G11580)-RELATED"/>
    <property type="match status" value="1"/>
</dbReference>
<protein>
    <submittedName>
        <fullName evidence="2">Carboxy-cis,cis-muconate cyclase</fullName>
    </submittedName>
</protein>
<dbReference type="FunFam" id="2.130.10.10:FF:000244">
    <property type="entry name" value="Carboxy-cis,cis-muconate cyclase"/>
    <property type="match status" value="1"/>
</dbReference>
<dbReference type="GO" id="GO:0017057">
    <property type="term" value="F:6-phosphogluconolactonase activity"/>
    <property type="evidence" value="ECO:0007669"/>
    <property type="project" value="TreeGrafter"/>
</dbReference>
<dbReference type="EMBL" id="QGMI01001479">
    <property type="protein sequence ID" value="TVY33088.1"/>
    <property type="molecule type" value="Genomic_DNA"/>
</dbReference>
<evidence type="ECO:0000256" key="1">
    <source>
        <dbReference type="ARBA" id="ARBA00005564"/>
    </source>
</evidence>
<comment type="similarity">
    <text evidence="1">Belongs to the cycloisomerase 2 family.</text>
</comment>
<dbReference type="OrthoDB" id="1715191at2759"/>
<sequence length="320" mass="35312">MLHHLMVGTWTPPGAIFTFQFDDEALTLKMIKRTAIPEDEPISWMTFDHAKKNIYGAAMKKWSSFTVKSPTEIIHNGSHPMGHDPKAASTETNTRAIFVLAANKAPFNVYGNPFYDHAGCGNVFSVNHEGALEKCVQNYEYMPKTGIHGMVFDASETYLYSADLRGNKVWTHKKDPETGHLTLVGCLEAPDPLDHPRWVAIHPSGAYLYVLMEAGNRLAVYVIDEQNNCPVFTQITYPLIPPGIPNPGGKLYRSDVVFLSQSGKYLFATSRANKSDLTGYIAAFALGQLGILKGKYVSILPQQVEGTQMLSALVLGVMSI</sequence>
<accession>A0A8H8RDV5</accession>
<name>A0A8H8RDV5_9HELO</name>
<dbReference type="InterPro" id="IPR015943">
    <property type="entry name" value="WD40/YVTN_repeat-like_dom_sf"/>
</dbReference>
<dbReference type="PANTHER" id="PTHR30344">
    <property type="entry name" value="6-PHOSPHOGLUCONOLACTONASE-RELATED"/>
    <property type="match status" value="1"/>
</dbReference>
<proteinExistence type="inferred from homology"/>
<dbReference type="InterPro" id="IPR050282">
    <property type="entry name" value="Cycloisomerase_2"/>
</dbReference>
<dbReference type="Proteomes" id="UP000443090">
    <property type="component" value="Unassembled WGS sequence"/>
</dbReference>
<reference evidence="2 3" key="1">
    <citation type="submission" date="2018-05" db="EMBL/GenBank/DDBJ databases">
        <title>Genome sequencing and assembly of the regulated plant pathogen Lachnellula willkommii and related sister species for the development of diagnostic species identification markers.</title>
        <authorList>
            <person name="Giroux E."/>
            <person name="Bilodeau G."/>
        </authorList>
    </citation>
    <scope>NUCLEOTIDE SEQUENCE [LARGE SCALE GENOMIC DNA]</scope>
    <source>
        <strain evidence="2 3">CBS 160.35</strain>
    </source>
</reference>